<dbReference type="FunFam" id="4.10.1000.10:FF:000008">
    <property type="entry name" value="zinc finger CCCH domain-containing protein 3"/>
    <property type="match status" value="1"/>
</dbReference>
<dbReference type="Gene3D" id="4.10.1000.10">
    <property type="entry name" value="Zinc finger, CCCH-type"/>
    <property type="match status" value="2"/>
</dbReference>
<evidence type="ECO:0000256" key="2">
    <source>
        <dbReference type="ARBA" id="ARBA00022737"/>
    </source>
</evidence>
<proteinExistence type="predicted"/>
<evidence type="ECO:0000256" key="4">
    <source>
        <dbReference type="ARBA" id="ARBA00022833"/>
    </source>
</evidence>
<accession>A0A834T7Q1</accession>
<feature type="domain" description="C3H1-type" evidence="8">
    <location>
        <begin position="354"/>
        <end position="383"/>
    </location>
</feature>
<evidence type="ECO:0000256" key="3">
    <source>
        <dbReference type="ARBA" id="ARBA00022771"/>
    </source>
</evidence>
<keyword evidence="10" id="KW-1185">Reference proteome</keyword>
<dbReference type="Proteomes" id="UP000634136">
    <property type="component" value="Unassembled WGS sequence"/>
</dbReference>
<comment type="caution">
    <text evidence="9">The sequence shown here is derived from an EMBL/GenBank/DDBJ whole genome shotgun (WGS) entry which is preliminary data.</text>
</comment>
<dbReference type="PROSITE" id="PS50103">
    <property type="entry name" value="ZF_C3H1"/>
    <property type="match status" value="3"/>
</dbReference>
<keyword evidence="3 6" id="KW-0863">Zinc-finger</keyword>
<dbReference type="InterPro" id="IPR000571">
    <property type="entry name" value="Znf_CCCH"/>
</dbReference>
<organism evidence="9 10">
    <name type="scientific">Senna tora</name>
    <dbReference type="NCBI Taxonomy" id="362788"/>
    <lineage>
        <taxon>Eukaryota</taxon>
        <taxon>Viridiplantae</taxon>
        <taxon>Streptophyta</taxon>
        <taxon>Embryophyta</taxon>
        <taxon>Tracheophyta</taxon>
        <taxon>Spermatophyta</taxon>
        <taxon>Magnoliopsida</taxon>
        <taxon>eudicotyledons</taxon>
        <taxon>Gunneridae</taxon>
        <taxon>Pentapetalae</taxon>
        <taxon>rosids</taxon>
        <taxon>fabids</taxon>
        <taxon>Fabales</taxon>
        <taxon>Fabaceae</taxon>
        <taxon>Caesalpinioideae</taxon>
        <taxon>Cassia clade</taxon>
        <taxon>Senna</taxon>
    </lineage>
</organism>
<dbReference type="PANTHER" id="PTHR46156:SF1">
    <property type="entry name" value="ZINC FINGER CCCH DOMAIN-CONTAINING PROTEIN 3"/>
    <property type="match status" value="1"/>
</dbReference>
<keyword evidence="4 6" id="KW-0862">Zinc</keyword>
<feature type="region of interest" description="Disordered" evidence="7">
    <location>
        <begin position="148"/>
        <end position="167"/>
    </location>
</feature>
<evidence type="ECO:0000259" key="8">
    <source>
        <dbReference type="PROSITE" id="PS50103"/>
    </source>
</evidence>
<dbReference type="OrthoDB" id="3247158at2759"/>
<keyword evidence="1 6" id="KW-0479">Metal-binding</keyword>
<dbReference type="SMART" id="SM00356">
    <property type="entry name" value="ZnF_C3H1"/>
    <property type="match status" value="5"/>
</dbReference>
<feature type="domain" description="C3H1-type" evidence="8">
    <location>
        <begin position="436"/>
        <end position="463"/>
    </location>
</feature>
<feature type="zinc finger region" description="C3H1-type" evidence="6">
    <location>
        <begin position="436"/>
        <end position="463"/>
    </location>
</feature>
<evidence type="ECO:0000256" key="6">
    <source>
        <dbReference type="PROSITE-ProRule" id="PRU00723"/>
    </source>
</evidence>
<sequence length="592" mass="67154">MSHYSPIDRLRYNLDDRSVLRMEHIDRYETNTRGEFVWEDDKNYYRRDNFASNLDVSSKGFGVISCQSIGGNLNDRKVSRNLDDSYFELVKARGGYGMKTEKREGSTPELDFSVKSRSLVAEAIVASSTHNSKPRTYHRRISSFSASLPIDNKSEENRSSPSMEPLSDCFYGSTLDPTIENQADPSNKEEIQVEAYGRNMTNLNAKRIVYLKRKFNQLVATSNSCDLSISTDGYYKRRKNQFVGTKLKSHINKISVMAKDTVNSHRQGRPYKVLCNNKFNKKQSHKDDKSPSSASIRPRLGAKRAYTKRLIIGNDEYVQVGNGNKLIRDQKKRTRMLANKKFIWSLQNAGQEGLARNQYCQFYTRFGKCNKDDGNCPYIHDSSEITVCTKFLNGLCPISDCKLTHKVITERMPDCSYFLQGLCINGNCPYRHVNVNPKASICEGFLRGYCVHGIECRKKHSYICPTFEATGTCTQGTKCKLHHPNKQSKGKENIYGNQRNSGGRYFGSMPNVVSQPEMMVALGQCQQCDNGPEGEVADYVTTDVKTAENISRACEQASLSDSDPMDLQMDNLDQLIKPVRIMKKDFMTSLQA</sequence>
<evidence type="ECO:0000313" key="10">
    <source>
        <dbReference type="Proteomes" id="UP000634136"/>
    </source>
</evidence>
<dbReference type="PANTHER" id="PTHR46156">
    <property type="entry name" value="CCCH ZINGC FINGER"/>
    <property type="match status" value="1"/>
</dbReference>
<dbReference type="AlphaFoldDB" id="A0A834T7Q1"/>
<keyword evidence="2" id="KW-0677">Repeat</keyword>
<dbReference type="GO" id="GO:0003677">
    <property type="term" value="F:DNA binding"/>
    <property type="evidence" value="ECO:0007669"/>
    <property type="project" value="UniProtKB-KW"/>
</dbReference>
<feature type="zinc finger region" description="C3H1-type" evidence="6">
    <location>
        <begin position="354"/>
        <end position="383"/>
    </location>
</feature>
<dbReference type="GO" id="GO:0005634">
    <property type="term" value="C:nucleus"/>
    <property type="evidence" value="ECO:0007669"/>
    <property type="project" value="TreeGrafter"/>
</dbReference>
<gene>
    <name evidence="9" type="ORF">G2W53_030774</name>
</gene>
<feature type="domain" description="C3H1-type" evidence="8">
    <location>
        <begin position="409"/>
        <end position="435"/>
    </location>
</feature>
<keyword evidence="5" id="KW-0238">DNA-binding</keyword>
<evidence type="ECO:0000256" key="1">
    <source>
        <dbReference type="ARBA" id="ARBA00022723"/>
    </source>
</evidence>
<name>A0A834T7Q1_9FABA</name>
<reference evidence="9" key="1">
    <citation type="submission" date="2020-09" db="EMBL/GenBank/DDBJ databases">
        <title>Genome-Enabled Discovery of Anthraquinone Biosynthesis in Senna tora.</title>
        <authorList>
            <person name="Kang S.-H."/>
            <person name="Pandey R.P."/>
            <person name="Lee C.-M."/>
            <person name="Sim J.-S."/>
            <person name="Jeong J.-T."/>
            <person name="Choi B.-S."/>
            <person name="Jung M."/>
            <person name="Ginzburg D."/>
            <person name="Zhao K."/>
            <person name="Won S.Y."/>
            <person name="Oh T.-J."/>
            <person name="Yu Y."/>
            <person name="Kim N.-H."/>
            <person name="Lee O.R."/>
            <person name="Lee T.-H."/>
            <person name="Bashyal P."/>
            <person name="Kim T.-S."/>
            <person name="Lee W.-H."/>
            <person name="Kawkins C."/>
            <person name="Kim C.-K."/>
            <person name="Kim J.S."/>
            <person name="Ahn B.O."/>
            <person name="Rhee S.Y."/>
            <person name="Sohng J.K."/>
        </authorList>
    </citation>
    <scope>NUCLEOTIDE SEQUENCE</scope>
    <source>
        <tissue evidence="9">Leaf</tissue>
    </source>
</reference>
<feature type="zinc finger region" description="C3H1-type" evidence="6">
    <location>
        <begin position="409"/>
        <end position="435"/>
    </location>
</feature>
<dbReference type="FunFam" id="4.10.1000.10:FF:000022">
    <property type="entry name" value="Zinc finger CCCH domain-containing protein 7"/>
    <property type="match status" value="1"/>
</dbReference>
<feature type="region of interest" description="Disordered" evidence="7">
    <location>
        <begin position="279"/>
        <end position="298"/>
    </location>
</feature>
<dbReference type="GO" id="GO:0008270">
    <property type="term" value="F:zinc ion binding"/>
    <property type="evidence" value="ECO:0007669"/>
    <property type="project" value="UniProtKB-KW"/>
</dbReference>
<evidence type="ECO:0000256" key="7">
    <source>
        <dbReference type="SAM" id="MobiDB-lite"/>
    </source>
</evidence>
<evidence type="ECO:0000256" key="5">
    <source>
        <dbReference type="ARBA" id="ARBA00023125"/>
    </source>
</evidence>
<protein>
    <submittedName>
        <fullName evidence="9">Putative zinc finger CCCH domain protein</fullName>
    </submittedName>
</protein>
<evidence type="ECO:0000313" key="9">
    <source>
        <dbReference type="EMBL" id="KAF7816805.1"/>
    </source>
</evidence>
<dbReference type="EMBL" id="JAAIUW010000009">
    <property type="protein sequence ID" value="KAF7816805.1"/>
    <property type="molecule type" value="Genomic_DNA"/>
</dbReference>